<dbReference type="EMBL" id="JH711799">
    <property type="protein sequence ID" value="EIW51634.1"/>
    <property type="molecule type" value="Genomic_DNA"/>
</dbReference>
<feature type="transmembrane region" description="Helical" evidence="1">
    <location>
        <begin position="205"/>
        <end position="223"/>
    </location>
</feature>
<reference evidence="3" key="1">
    <citation type="journal article" date="2012" name="Science">
        <title>The Paleozoic origin of enzymatic lignin decomposition reconstructed from 31 fungal genomes.</title>
        <authorList>
            <person name="Floudas D."/>
            <person name="Binder M."/>
            <person name="Riley R."/>
            <person name="Barry K."/>
            <person name="Blanchette R.A."/>
            <person name="Henrissat B."/>
            <person name="Martinez A.T."/>
            <person name="Otillar R."/>
            <person name="Spatafora J.W."/>
            <person name="Yadav J.S."/>
            <person name="Aerts A."/>
            <person name="Benoit I."/>
            <person name="Boyd A."/>
            <person name="Carlson A."/>
            <person name="Copeland A."/>
            <person name="Coutinho P.M."/>
            <person name="de Vries R.P."/>
            <person name="Ferreira P."/>
            <person name="Findley K."/>
            <person name="Foster B."/>
            <person name="Gaskell J."/>
            <person name="Glotzer D."/>
            <person name="Gorecki P."/>
            <person name="Heitman J."/>
            <person name="Hesse C."/>
            <person name="Hori C."/>
            <person name="Igarashi K."/>
            <person name="Jurgens J.A."/>
            <person name="Kallen N."/>
            <person name="Kersten P."/>
            <person name="Kohler A."/>
            <person name="Kuees U."/>
            <person name="Kumar T.K.A."/>
            <person name="Kuo A."/>
            <person name="LaButti K."/>
            <person name="Larrondo L.F."/>
            <person name="Lindquist E."/>
            <person name="Ling A."/>
            <person name="Lombard V."/>
            <person name="Lucas S."/>
            <person name="Lundell T."/>
            <person name="Martin R."/>
            <person name="McLaughlin D.J."/>
            <person name="Morgenstern I."/>
            <person name="Morin E."/>
            <person name="Murat C."/>
            <person name="Nagy L.G."/>
            <person name="Nolan M."/>
            <person name="Ohm R.A."/>
            <person name="Patyshakuliyeva A."/>
            <person name="Rokas A."/>
            <person name="Ruiz-Duenas F.J."/>
            <person name="Sabat G."/>
            <person name="Salamov A."/>
            <person name="Samejima M."/>
            <person name="Schmutz J."/>
            <person name="Slot J.C."/>
            <person name="St John F."/>
            <person name="Stenlid J."/>
            <person name="Sun H."/>
            <person name="Sun S."/>
            <person name="Syed K."/>
            <person name="Tsang A."/>
            <person name="Wiebenga A."/>
            <person name="Young D."/>
            <person name="Pisabarro A."/>
            <person name="Eastwood D.C."/>
            <person name="Martin F."/>
            <person name="Cullen D."/>
            <person name="Grigoriev I.V."/>
            <person name="Hibbett D.S."/>
        </authorList>
    </citation>
    <scope>NUCLEOTIDE SEQUENCE [LARGE SCALE GENOMIC DNA]</scope>
    <source>
        <strain evidence="3">FP-101664</strain>
    </source>
</reference>
<organism evidence="2 3">
    <name type="scientific">Trametes versicolor (strain FP-101664)</name>
    <name type="common">White-rot fungus</name>
    <name type="synonym">Coriolus versicolor</name>
    <dbReference type="NCBI Taxonomy" id="717944"/>
    <lineage>
        <taxon>Eukaryota</taxon>
        <taxon>Fungi</taxon>
        <taxon>Dikarya</taxon>
        <taxon>Basidiomycota</taxon>
        <taxon>Agaricomycotina</taxon>
        <taxon>Agaricomycetes</taxon>
        <taxon>Polyporales</taxon>
        <taxon>Polyporaceae</taxon>
        <taxon>Trametes</taxon>
    </lineage>
</organism>
<protein>
    <submittedName>
        <fullName evidence="2">Uncharacterized protein</fullName>
    </submittedName>
</protein>
<accession>R7S9M7</accession>
<dbReference type="OrthoDB" id="4218123at2759"/>
<feature type="transmembrane region" description="Helical" evidence="1">
    <location>
        <begin position="7"/>
        <end position="26"/>
    </location>
</feature>
<evidence type="ECO:0000313" key="2">
    <source>
        <dbReference type="EMBL" id="EIW51634.1"/>
    </source>
</evidence>
<dbReference type="Proteomes" id="UP000054317">
    <property type="component" value="Unassembled WGS sequence"/>
</dbReference>
<dbReference type="OMA" id="TEWWERQ"/>
<keyword evidence="1" id="KW-0472">Membrane</keyword>
<dbReference type="RefSeq" id="XP_008045505.1">
    <property type="nucleotide sequence ID" value="XM_008047314.1"/>
</dbReference>
<dbReference type="AlphaFoldDB" id="R7S9M7"/>
<feature type="transmembrane region" description="Helical" evidence="1">
    <location>
        <begin position="38"/>
        <end position="58"/>
    </location>
</feature>
<evidence type="ECO:0000313" key="3">
    <source>
        <dbReference type="Proteomes" id="UP000054317"/>
    </source>
</evidence>
<sequence>MPVVSASVDAFLVAAVIVLVSTAFIMRRQPDLLTLHNALTLFVVFHTLSILYTIFLHWPPNIFQRLKIPLTTPSDTIRTVLLQSAGLPSDAPLPKPLETLLTRLSSFDMRTLYVRFGQTVIQDCEYCTTFDEYLIFAAPRLGLGYIKEAALAGLITIQGSGRERWRTYAVALLVAGFIVEGYWVATTPIGIPRDGRNVFMWHDNLWMVRHLLFLVFPILLHALPKSPPKPNPAPLMTIARAQLQKAQQQLVNTRFVHAAMERQPALRAASTEWWERQRVEGEWARSDEHVRRAAEKLGKGIQEGAEGPAGKLSQRTKDALRQIFESLGLTIPQ</sequence>
<dbReference type="GeneID" id="19420230"/>
<keyword evidence="3" id="KW-1185">Reference proteome</keyword>
<dbReference type="PANTHER" id="PTHR39470:SF1">
    <property type="entry name" value="CHORISMATE SYNTHASE PROTEIN"/>
    <property type="match status" value="1"/>
</dbReference>
<keyword evidence="1" id="KW-1133">Transmembrane helix</keyword>
<evidence type="ECO:0000256" key="1">
    <source>
        <dbReference type="SAM" id="Phobius"/>
    </source>
</evidence>
<dbReference type="PANTHER" id="PTHR39470">
    <property type="entry name" value="CHROMOSOME 10, WHOLE GENOME SHOTGUN SEQUENCE"/>
    <property type="match status" value="1"/>
</dbReference>
<gene>
    <name evidence="2" type="ORF">TRAVEDRAFT_75667</name>
</gene>
<proteinExistence type="predicted"/>
<keyword evidence="1" id="KW-0812">Transmembrane</keyword>
<feature type="transmembrane region" description="Helical" evidence="1">
    <location>
        <begin position="167"/>
        <end position="185"/>
    </location>
</feature>
<name>R7S9M7_TRAVS</name>
<dbReference type="KEGG" id="tvs:TRAVEDRAFT_75667"/>